<comment type="caution">
    <text evidence="1">The sequence shown here is derived from an EMBL/GenBank/DDBJ whole genome shotgun (WGS) entry which is preliminary data.</text>
</comment>
<evidence type="ECO:0000313" key="1">
    <source>
        <dbReference type="EMBL" id="KAH0773121.1"/>
    </source>
</evidence>
<keyword evidence="2" id="KW-1185">Reference proteome</keyword>
<dbReference type="Proteomes" id="UP000826656">
    <property type="component" value="Unassembled WGS sequence"/>
</dbReference>
<accession>A0ABQ7VX95</accession>
<proteinExistence type="predicted"/>
<reference evidence="1 2" key="1">
    <citation type="journal article" date="2021" name="bioRxiv">
        <title>Chromosome-scale and haplotype-resolved genome assembly of a tetraploid potato cultivar.</title>
        <authorList>
            <person name="Sun H."/>
            <person name="Jiao W.-B."/>
            <person name="Krause K."/>
            <person name="Campoy J.A."/>
            <person name="Goel M."/>
            <person name="Folz-Donahue K."/>
            <person name="Kukat C."/>
            <person name="Huettel B."/>
            <person name="Schneeberger K."/>
        </authorList>
    </citation>
    <scope>NUCLEOTIDE SEQUENCE [LARGE SCALE GENOMIC DNA]</scope>
    <source>
        <strain evidence="1">SolTubOtavaFocal</strain>
        <tissue evidence="1">Leaves</tissue>
    </source>
</reference>
<evidence type="ECO:0000313" key="2">
    <source>
        <dbReference type="Proteomes" id="UP000826656"/>
    </source>
</evidence>
<organism evidence="1 2">
    <name type="scientific">Solanum tuberosum</name>
    <name type="common">Potato</name>
    <dbReference type="NCBI Taxonomy" id="4113"/>
    <lineage>
        <taxon>Eukaryota</taxon>
        <taxon>Viridiplantae</taxon>
        <taxon>Streptophyta</taxon>
        <taxon>Embryophyta</taxon>
        <taxon>Tracheophyta</taxon>
        <taxon>Spermatophyta</taxon>
        <taxon>Magnoliopsida</taxon>
        <taxon>eudicotyledons</taxon>
        <taxon>Gunneridae</taxon>
        <taxon>Pentapetalae</taxon>
        <taxon>asterids</taxon>
        <taxon>lamiids</taxon>
        <taxon>Solanales</taxon>
        <taxon>Solanaceae</taxon>
        <taxon>Solanoideae</taxon>
        <taxon>Solaneae</taxon>
        <taxon>Solanum</taxon>
    </lineage>
</organism>
<protein>
    <submittedName>
        <fullName evidence="1">Uncharacterized protein</fullName>
    </submittedName>
</protein>
<sequence length="147" mass="16967">MMPNIHPPAIIFPLNENKHDQFAIHLYSRRERDIQSTCHEDLGKELLNLREAFDEELRSTICQSLKYENLCVHPNVELPPGYSVPKFNTFNGKGRPVSHLKDYCSRLIGIGHVEAIRMRLFIQSLTGLACNTPENFRTKTRVVLHVE</sequence>
<dbReference type="EMBL" id="JAIVGD010000005">
    <property type="protein sequence ID" value="KAH0773121.1"/>
    <property type="molecule type" value="Genomic_DNA"/>
</dbReference>
<name>A0ABQ7VX95_SOLTU</name>
<gene>
    <name evidence="1" type="ORF">KY290_010258</name>
</gene>